<proteinExistence type="predicted"/>
<evidence type="ECO:0000256" key="1">
    <source>
        <dbReference type="SAM" id="SignalP"/>
    </source>
</evidence>
<dbReference type="AlphaFoldDB" id="A0A931E5Z1"/>
<sequence length="932" mass="106506">MYKKRIALLLSCFVVFNCYTYAQQFGGNPASVKWKQVNTDTLRVIFPVGLDSVAQRVANVTHTLQKNYTTGIGAKINKVNIVLQKDVTISNAFVQLGPYRSEYYLMPPQDVFDLGAQGWADNLSIHEYRHVQQYSNFNVGLSKVFSVLFGQYGQSIANASAVPDWFFEGDAVYNETKFSIQGRGRLPLFLNTYKSLDADGKDYKFMQMRNGSLRHYIPGHYELGYLLTAYGKEKYGEDFWQKVTHDAAAFKPLFYPMQGAVKKYAGVSYRTFVHNAMSYYRQQWEKDTGYQAPQWLTGIKKNDVLNYQYPYYTEDGNLVVLKTSRERIPAFYIIDKAKNERKLAVRDIAYDGYFSYNNNKIVYSVLQPDVRWGNRNYSVIKILDINSCTETKITHHTKYFSPDIAHSGAFVAAASFTPEQQSKLVLLRVDGTAVSSFAAPANHVISYPKFSADDKTIFFIERNAKGEMALQQLSEKNTISTIIPFANRLLGFPVVKGDTLLYTCSSNGHDEIFAYITTTHKHYRLASYKTGLYQATTDNSGNLVTAVFTSDGYRLGAFKPGWQPAGVQSDTITPLYVTAPFNVQDNNLLANLPARTFATAKYPKFYKPFNFHSWIPSFTDPDYSYTIYGENVLNTLQSQLYYTYNTNEQYHRVGFTTAFGGWYVQPFLDVNNIFNRRGTVDDSIPVRWNELLASAGLRLPLNLGGGKQYRSLTLSASYNVNNINWKSDTKQLLKDINYIRAGITYTAQVQKAAKQIYPHWAQNLSVVYRASASAVAAQQLLATGNLYLPGLGATHSLVINAAYQARDTMQQYAFTNSFPYSRGYNAFNYPHMYKLGVNYHFPIVYPDWGFGNIIYFTRIRANAFYDYTNLRSLRENRNYQLKSFGAELFFDTRWWNQQPLQFGIRYSRLIDYTIAGQQPNRWEIVLPVTLIN</sequence>
<dbReference type="Gene3D" id="2.120.10.30">
    <property type="entry name" value="TolB, C-terminal domain"/>
    <property type="match status" value="1"/>
</dbReference>
<feature type="chain" id="PRO_5037274529" evidence="1">
    <location>
        <begin position="23"/>
        <end position="932"/>
    </location>
</feature>
<organism evidence="2 3">
    <name type="scientific">Panacibacter microcysteis</name>
    <dbReference type="NCBI Taxonomy" id="2793269"/>
    <lineage>
        <taxon>Bacteria</taxon>
        <taxon>Pseudomonadati</taxon>
        <taxon>Bacteroidota</taxon>
        <taxon>Chitinophagia</taxon>
        <taxon>Chitinophagales</taxon>
        <taxon>Chitinophagaceae</taxon>
        <taxon>Panacibacter</taxon>
    </lineage>
</organism>
<comment type="caution">
    <text evidence="2">The sequence shown here is derived from an EMBL/GenBank/DDBJ whole genome shotgun (WGS) entry which is preliminary data.</text>
</comment>
<keyword evidence="3" id="KW-1185">Reference proteome</keyword>
<dbReference type="Proteomes" id="UP000628448">
    <property type="component" value="Unassembled WGS sequence"/>
</dbReference>
<gene>
    <name evidence="2" type="ORF">I5907_06570</name>
</gene>
<reference evidence="2" key="1">
    <citation type="submission" date="2020-11" db="EMBL/GenBank/DDBJ databases">
        <title>Bacterial whole genome sequence for Panacibacter sp. DH6.</title>
        <authorList>
            <person name="Le V."/>
            <person name="Ko S."/>
            <person name="Ahn C.-Y."/>
            <person name="Oh H.-M."/>
        </authorList>
    </citation>
    <scope>NUCLEOTIDE SEQUENCE</scope>
    <source>
        <strain evidence="2">DH6</strain>
    </source>
</reference>
<evidence type="ECO:0000313" key="3">
    <source>
        <dbReference type="Proteomes" id="UP000628448"/>
    </source>
</evidence>
<evidence type="ECO:0000313" key="2">
    <source>
        <dbReference type="EMBL" id="MBG9375890.1"/>
    </source>
</evidence>
<name>A0A931E5Z1_9BACT</name>
<accession>A0A931E5Z1</accession>
<dbReference type="EMBL" id="JADWYR010000001">
    <property type="protein sequence ID" value="MBG9375890.1"/>
    <property type="molecule type" value="Genomic_DNA"/>
</dbReference>
<dbReference type="RefSeq" id="WP_196989916.1">
    <property type="nucleotide sequence ID" value="NZ_JADWYR010000001.1"/>
</dbReference>
<feature type="signal peptide" evidence="1">
    <location>
        <begin position="1"/>
        <end position="22"/>
    </location>
</feature>
<dbReference type="SUPFAM" id="SSF69304">
    <property type="entry name" value="Tricorn protease N-terminal domain"/>
    <property type="match status" value="1"/>
</dbReference>
<dbReference type="InterPro" id="IPR011042">
    <property type="entry name" value="6-blade_b-propeller_TolB-like"/>
</dbReference>
<protein>
    <submittedName>
        <fullName evidence="2">Uncharacterized protein</fullName>
    </submittedName>
</protein>
<keyword evidence="1" id="KW-0732">Signal</keyword>